<protein>
    <submittedName>
        <fullName evidence="1">Uncharacterized protein</fullName>
    </submittedName>
</protein>
<proteinExistence type="predicted"/>
<dbReference type="AlphaFoldDB" id="A0AAJ0G3K9"/>
<keyword evidence="2" id="KW-1185">Reference proteome</keyword>
<gene>
    <name evidence="1" type="ORF">LTR09_012829</name>
</gene>
<comment type="caution">
    <text evidence="1">The sequence shown here is derived from an EMBL/GenBank/DDBJ whole genome shotgun (WGS) entry which is preliminary data.</text>
</comment>
<accession>A0AAJ0G3K9</accession>
<evidence type="ECO:0000313" key="1">
    <source>
        <dbReference type="EMBL" id="KAK3045600.1"/>
    </source>
</evidence>
<reference evidence="1" key="1">
    <citation type="submission" date="2023-04" db="EMBL/GenBank/DDBJ databases">
        <title>Black Yeasts Isolated from many extreme environments.</title>
        <authorList>
            <person name="Coleine C."/>
            <person name="Stajich J.E."/>
            <person name="Selbmann L."/>
        </authorList>
    </citation>
    <scope>NUCLEOTIDE SEQUENCE</scope>
    <source>
        <strain evidence="1">CCFEE 5312</strain>
    </source>
</reference>
<sequence>MGVRLITDRPQKAQICRIRYPGSPHVWNGWELPPNVPGYQWIIHQPGITGLMVIRDAVIQIMFLLTTWCTIETLVPTEMPAGRGVALELLVMYEAAIHTKLLIVRGPSTGCWCYVETEVREEKGRKT</sequence>
<dbReference type="Proteomes" id="UP001271007">
    <property type="component" value="Unassembled WGS sequence"/>
</dbReference>
<dbReference type="EMBL" id="JAWDJX010000187">
    <property type="protein sequence ID" value="KAK3045600.1"/>
    <property type="molecule type" value="Genomic_DNA"/>
</dbReference>
<evidence type="ECO:0000313" key="2">
    <source>
        <dbReference type="Proteomes" id="UP001271007"/>
    </source>
</evidence>
<name>A0AAJ0G3K9_9PEZI</name>
<organism evidence="1 2">
    <name type="scientific">Extremus antarcticus</name>
    <dbReference type="NCBI Taxonomy" id="702011"/>
    <lineage>
        <taxon>Eukaryota</taxon>
        <taxon>Fungi</taxon>
        <taxon>Dikarya</taxon>
        <taxon>Ascomycota</taxon>
        <taxon>Pezizomycotina</taxon>
        <taxon>Dothideomycetes</taxon>
        <taxon>Dothideomycetidae</taxon>
        <taxon>Mycosphaerellales</taxon>
        <taxon>Extremaceae</taxon>
        <taxon>Extremus</taxon>
    </lineage>
</organism>